<dbReference type="InterPro" id="IPR005135">
    <property type="entry name" value="Endo/exonuclease/phosphatase"/>
</dbReference>
<dbReference type="NCBIfam" id="TIGR00633">
    <property type="entry name" value="xth"/>
    <property type="match status" value="1"/>
</dbReference>
<keyword evidence="8" id="KW-0539">Nucleus</keyword>
<dbReference type="GO" id="GO:0003677">
    <property type="term" value="F:DNA binding"/>
    <property type="evidence" value="ECO:0007669"/>
    <property type="project" value="InterPro"/>
</dbReference>
<feature type="binding site" evidence="10">
    <location>
        <position position="7"/>
    </location>
    <ligand>
        <name>Mg(2+)</name>
        <dbReference type="ChEBI" id="CHEBI:18420"/>
        <label>1</label>
    </ligand>
</feature>
<gene>
    <name evidence="16" type="ORF">A4X06_0g3223</name>
</gene>
<proteinExistence type="inferred from homology"/>
<evidence type="ECO:0000256" key="14">
    <source>
        <dbReference type="SAM" id="MobiDB-lite"/>
    </source>
</evidence>
<feature type="binding site" evidence="10">
    <location>
        <position position="299"/>
    </location>
    <ligand>
        <name>Mg(2+)</name>
        <dbReference type="ChEBI" id="CHEBI:18420"/>
        <label>1</label>
    </ligand>
</feature>
<feature type="binding site" evidence="10">
    <location>
        <position position="298"/>
    </location>
    <ligand>
        <name>Mg(2+)</name>
        <dbReference type="ChEBI" id="CHEBI:18420"/>
        <label>1</label>
    </ligand>
</feature>
<reference evidence="16" key="2">
    <citation type="journal article" date="2019" name="IMA Fungus">
        <title>Genome sequencing and comparison of five Tilletia species to identify candidate genes for the detection of regulated species infecting wheat.</title>
        <authorList>
            <person name="Nguyen H.D.T."/>
            <person name="Sultana T."/>
            <person name="Kesanakurti P."/>
            <person name="Hambleton S."/>
        </authorList>
    </citation>
    <scope>NUCLEOTIDE SEQUENCE</scope>
    <source>
        <strain evidence="16">DAOMC 236426</strain>
    </source>
</reference>
<evidence type="ECO:0000256" key="8">
    <source>
        <dbReference type="ARBA" id="ARBA00023242"/>
    </source>
</evidence>
<feature type="active site" description="Proton acceptor" evidence="9">
    <location>
        <position position="299"/>
    </location>
</feature>
<feature type="region of interest" description="Disordered" evidence="14">
    <location>
        <begin position="440"/>
        <end position="564"/>
    </location>
</feature>
<keyword evidence="5" id="KW-0378">Hydrolase</keyword>
<keyword evidence="7 10" id="KW-0460">Magnesium</keyword>
<keyword evidence="13" id="KW-0234">DNA repair</keyword>
<feature type="compositionally biased region" description="Polar residues" evidence="14">
    <location>
        <begin position="445"/>
        <end position="462"/>
    </location>
</feature>
<evidence type="ECO:0000256" key="7">
    <source>
        <dbReference type="ARBA" id="ARBA00022842"/>
    </source>
</evidence>
<dbReference type="EC" id="3.1.-.-" evidence="13"/>
<evidence type="ECO:0000256" key="5">
    <source>
        <dbReference type="ARBA" id="ARBA00022801"/>
    </source>
</evidence>
<feature type="site" description="Transition state stabilizer" evidence="11">
    <location>
        <position position="195"/>
    </location>
</feature>
<feature type="compositionally biased region" description="Low complexity" evidence="14">
    <location>
        <begin position="687"/>
        <end position="702"/>
    </location>
</feature>
<dbReference type="InterPro" id="IPR010666">
    <property type="entry name" value="Znf_GRF"/>
</dbReference>
<feature type="binding site" evidence="10">
    <location>
        <position position="195"/>
    </location>
    <ligand>
        <name>Mg(2+)</name>
        <dbReference type="ChEBI" id="CHEBI:18420"/>
        <label>1</label>
    </ligand>
</feature>
<dbReference type="Proteomes" id="UP000077684">
    <property type="component" value="Unassembled WGS sequence"/>
</dbReference>
<dbReference type="InterPro" id="IPR004808">
    <property type="entry name" value="AP_endonuc_1"/>
</dbReference>
<dbReference type="InterPro" id="IPR036691">
    <property type="entry name" value="Endo/exonu/phosph_ase_sf"/>
</dbReference>
<keyword evidence="6" id="KW-0862">Zinc</keyword>
<evidence type="ECO:0000256" key="12">
    <source>
        <dbReference type="PROSITE-ProRule" id="PRU01343"/>
    </source>
</evidence>
<organism evidence="16 17">
    <name type="scientific">Tilletia controversa</name>
    <name type="common">dwarf bunt fungus</name>
    <dbReference type="NCBI Taxonomy" id="13291"/>
    <lineage>
        <taxon>Eukaryota</taxon>
        <taxon>Fungi</taxon>
        <taxon>Dikarya</taxon>
        <taxon>Basidiomycota</taxon>
        <taxon>Ustilaginomycotina</taxon>
        <taxon>Exobasidiomycetes</taxon>
        <taxon>Tilletiales</taxon>
        <taxon>Tilletiaceae</taxon>
        <taxon>Tilletia</taxon>
    </lineage>
</organism>
<name>A0A8X7MW78_9BASI</name>
<protein>
    <recommendedName>
        <fullName evidence="13">DNA-(apurinic or apyrimidinic site) endonuclease</fullName>
        <ecNumber evidence="13">3.1.-.-</ecNumber>
    </recommendedName>
</protein>
<evidence type="ECO:0000256" key="3">
    <source>
        <dbReference type="ARBA" id="ARBA00022723"/>
    </source>
</evidence>
<sequence length="756" mass="81826">MRIVSFNVNGLRTLRGYQPWYSKKDFEACLDFLQGDIVCFQETKMTRKQLDRQLAIVPSFHSFFNFHPTKGYSGTAIYVRKTVSIPIRAECGITGEWLPPGGKGGGGSGNDGSVIGGVPRDAKDALELQLWRNLDLEGRSVVIDCGMFVLFNLYCPNLTGPERAEYKQAFNRVLGERANQLLDEGREVIIVGDLNICYQPIDHADPEQSLKDHGISEFGETPGRQWLKTILDPAAGGRFIDAARHLHPNRTKMYTCWNQKIDARPANYGTRIDFTLVSRGLLPWLKSADIQADVYGSDHCPVYVELHDEREIDGRKVKLRDLMHGWDREKEPEGPSVRPPPLAACNEEEFSDKRRSIASFFTAPASSKSGGKANKVAPSSASEAVKTLSPSSSSLAVELPPTNPIATDELSVADAFSALHSAEQAPKDSNLNPDAQALDDRTRTVESATPQPLTFSQTQAEETASHAREVTNSQSAPTSSVPSSQSALKGTNSSQNQPKGQRSSTSAKGKGPAKMADDRQPTLTGFFSRSTRPPATTAPPDGNRSQGSSTPIKPPSPSPRLDLTRDIEDTIVASSSQPSEMDSVPATAADDANANADPDCAAKRVGTALAWGSIFTAPPPPKCSLHSETAKAWTVNKTGKNHGRKFWLCSRPVGPGYEKSGRSKYDVNPEFRCDYFVWDSDLRTGRAAAASSTTSPSSSTTSGIGTKRSALSKSPTATLSDVSMARQRREAADVTSPHKRVKTGRSSSPRKGGDAS</sequence>
<evidence type="ECO:0000256" key="2">
    <source>
        <dbReference type="ARBA" id="ARBA00007092"/>
    </source>
</evidence>
<feature type="compositionally biased region" description="Polar residues" evidence="14">
    <location>
        <begin position="709"/>
        <end position="721"/>
    </location>
</feature>
<feature type="compositionally biased region" description="Low complexity" evidence="14">
    <location>
        <begin position="528"/>
        <end position="540"/>
    </location>
</feature>
<feature type="compositionally biased region" description="Polar residues" evidence="14">
    <location>
        <begin position="488"/>
        <end position="507"/>
    </location>
</feature>
<evidence type="ECO:0000256" key="4">
    <source>
        <dbReference type="ARBA" id="ARBA00022771"/>
    </source>
</evidence>
<keyword evidence="17" id="KW-1185">Reference proteome</keyword>
<feature type="site" description="Interaction with DNA substrate" evidence="11">
    <location>
        <position position="299"/>
    </location>
</feature>
<dbReference type="Gene3D" id="3.60.10.10">
    <property type="entry name" value="Endonuclease/exonuclease/phosphatase"/>
    <property type="match status" value="1"/>
</dbReference>
<keyword evidence="4 12" id="KW-0863">Zinc-finger</keyword>
<keyword evidence="13" id="KW-0227">DNA damage</keyword>
<dbReference type="PROSITE" id="PS51435">
    <property type="entry name" value="AP_NUCLEASE_F1_4"/>
    <property type="match status" value="1"/>
</dbReference>
<dbReference type="GO" id="GO:0008311">
    <property type="term" value="F:double-stranded DNA 3'-5' DNA exonuclease activity"/>
    <property type="evidence" value="ECO:0007669"/>
    <property type="project" value="TreeGrafter"/>
</dbReference>
<dbReference type="PROSITE" id="PS00728">
    <property type="entry name" value="AP_NUCLEASE_F1_3"/>
    <property type="match status" value="1"/>
</dbReference>
<comment type="cofactor">
    <cofactor evidence="10 13">
        <name>Mg(2+)</name>
        <dbReference type="ChEBI" id="CHEBI:18420"/>
    </cofactor>
    <cofactor evidence="10 13">
        <name>Mn(2+)</name>
        <dbReference type="ChEBI" id="CHEBI:29035"/>
    </cofactor>
    <text evidence="10 13">Probably binds two magnesium or manganese ions per subunit.</text>
</comment>
<feature type="binding site" evidence="10">
    <location>
        <position position="42"/>
    </location>
    <ligand>
        <name>Mg(2+)</name>
        <dbReference type="ChEBI" id="CHEBI:18420"/>
        <label>1</label>
    </ligand>
</feature>
<dbReference type="GO" id="GO:0008081">
    <property type="term" value="F:phosphoric diester hydrolase activity"/>
    <property type="evidence" value="ECO:0007669"/>
    <property type="project" value="TreeGrafter"/>
</dbReference>
<comment type="similarity">
    <text evidence="2 13">Belongs to the DNA repair enzymes AP/ExoA family.</text>
</comment>
<accession>A0A8X7MW78</accession>
<dbReference type="Pfam" id="PF03372">
    <property type="entry name" value="Exo_endo_phos"/>
    <property type="match status" value="1"/>
</dbReference>
<keyword evidence="10" id="KW-0464">Manganese</keyword>
<dbReference type="EMBL" id="LWDE02000282">
    <property type="protein sequence ID" value="KAE8249456.1"/>
    <property type="molecule type" value="Genomic_DNA"/>
</dbReference>
<dbReference type="InterPro" id="IPR020848">
    <property type="entry name" value="AP_endonuclease_F1_CS"/>
</dbReference>
<comment type="cofactor">
    <cofactor evidence="1">
        <name>Mn(2+)</name>
        <dbReference type="ChEBI" id="CHEBI:29035"/>
    </cofactor>
</comment>
<evidence type="ECO:0000256" key="13">
    <source>
        <dbReference type="RuleBase" id="RU362131"/>
    </source>
</evidence>
<evidence type="ECO:0000259" key="15">
    <source>
        <dbReference type="PROSITE" id="PS51999"/>
    </source>
</evidence>
<dbReference type="PANTHER" id="PTHR22748">
    <property type="entry name" value="AP ENDONUCLEASE"/>
    <property type="match status" value="1"/>
</dbReference>
<evidence type="ECO:0000313" key="16">
    <source>
        <dbReference type="EMBL" id="KAE8249456.1"/>
    </source>
</evidence>
<reference evidence="16" key="1">
    <citation type="submission" date="2016-04" db="EMBL/GenBank/DDBJ databases">
        <authorList>
            <person name="Nguyen H.D."/>
            <person name="Samba Siva P."/>
            <person name="Cullis J."/>
            <person name="Levesque C.A."/>
            <person name="Hambleton S."/>
        </authorList>
    </citation>
    <scope>NUCLEOTIDE SEQUENCE</scope>
    <source>
        <strain evidence="16">DAOMC 236426</strain>
    </source>
</reference>
<keyword evidence="3 10" id="KW-0479">Metal-binding</keyword>
<dbReference type="GO" id="GO:0005634">
    <property type="term" value="C:nucleus"/>
    <property type="evidence" value="ECO:0007669"/>
    <property type="project" value="TreeGrafter"/>
</dbReference>
<dbReference type="GO" id="GO:0008270">
    <property type="term" value="F:zinc ion binding"/>
    <property type="evidence" value="ECO:0007669"/>
    <property type="project" value="UniProtKB-KW"/>
</dbReference>
<dbReference type="GO" id="GO:0003906">
    <property type="term" value="F:DNA-(apurinic or apyrimidinic site) endonuclease activity"/>
    <property type="evidence" value="ECO:0007669"/>
    <property type="project" value="TreeGrafter"/>
</dbReference>
<evidence type="ECO:0000256" key="9">
    <source>
        <dbReference type="PIRSR" id="PIRSR604808-1"/>
    </source>
</evidence>
<feature type="active site" description="Proton donor/acceptor" evidence="9">
    <location>
        <position position="193"/>
    </location>
</feature>
<dbReference type="SUPFAM" id="SSF56219">
    <property type="entry name" value="DNase I-like"/>
    <property type="match status" value="1"/>
</dbReference>
<feature type="site" description="Important for catalytic activity" evidence="11">
    <location>
        <position position="273"/>
    </location>
</feature>
<evidence type="ECO:0000256" key="1">
    <source>
        <dbReference type="ARBA" id="ARBA00001936"/>
    </source>
</evidence>
<dbReference type="GO" id="GO:0006284">
    <property type="term" value="P:base-excision repair"/>
    <property type="evidence" value="ECO:0007669"/>
    <property type="project" value="TreeGrafter"/>
</dbReference>
<comment type="caution">
    <text evidence="16">The sequence shown here is derived from an EMBL/GenBank/DDBJ whole genome shotgun (WGS) entry which is preliminary data.</text>
</comment>
<dbReference type="FunFam" id="3.60.10.10:FF:000079">
    <property type="entry name" value="DNA-(apurinic or apyrimidinic site) lyase"/>
    <property type="match status" value="1"/>
</dbReference>
<dbReference type="CDD" id="cd09088">
    <property type="entry name" value="Ape2-like_AP-endo"/>
    <property type="match status" value="1"/>
</dbReference>
<feature type="compositionally biased region" description="Low complexity" evidence="14">
    <location>
        <begin position="473"/>
        <end position="487"/>
    </location>
</feature>
<evidence type="ECO:0000256" key="11">
    <source>
        <dbReference type="PIRSR" id="PIRSR604808-3"/>
    </source>
</evidence>
<feature type="active site" evidence="9">
    <location>
        <position position="154"/>
    </location>
</feature>
<feature type="domain" description="GRF-type" evidence="15">
    <location>
        <begin position="623"/>
        <end position="682"/>
    </location>
</feature>
<feature type="binding site" evidence="10">
    <location>
        <position position="193"/>
    </location>
    <ligand>
        <name>Mg(2+)</name>
        <dbReference type="ChEBI" id="CHEBI:18420"/>
        <label>1</label>
    </ligand>
</feature>
<dbReference type="AlphaFoldDB" id="A0A8X7MW78"/>
<evidence type="ECO:0000256" key="6">
    <source>
        <dbReference type="ARBA" id="ARBA00022833"/>
    </source>
</evidence>
<dbReference type="PANTHER" id="PTHR22748:SF4">
    <property type="entry name" value="DNA-(APURINIC OR APYRIMIDINIC SITE) ENDONUCLEASE 2"/>
    <property type="match status" value="1"/>
</dbReference>
<evidence type="ECO:0000313" key="17">
    <source>
        <dbReference type="Proteomes" id="UP000077684"/>
    </source>
</evidence>
<dbReference type="PROSITE" id="PS51999">
    <property type="entry name" value="ZF_GRF"/>
    <property type="match status" value="1"/>
</dbReference>
<feature type="region of interest" description="Disordered" evidence="14">
    <location>
        <begin position="687"/>
        <end position="756"/>
    </location>
</feature>
<evidence type="ECO:0000256" key="10">
    <source>
        <dbReference type="PIRSR" id="PIRSR604808-2"/>
    </source>
</evidence>